<dbReference type="InterPro" id="IPR000873">
    <property type="entry name" value="AMP-dep_synth/lig_dom"/>
</dbReference>
<dbReference type="InterPro" id="IPR045851">
    <property type="entry name" value="AMP-bd_C_sf"/>
</dbReference>
<evidence type="ECO:0000313" key="6">
    <source>
        <dbReference type="Proteomes" id="UP001597182"/>
    </source>
</evidence>
<organism evidence="5 6">
    <name type="scientific">Pseudonocardia benzenivorans</name>
    <dbReference type="NCBI Taxonomy" id="228005"/>
    <lineage>
        <taxon>Bacteria</taxon>
        <taxon>Bacillati</taxon>
        <taxon>Actinomycetota</taxon>
        <taxon>Actinomycetes</taxon>
        <taxon>Pseudonocardiales</taxon>
        <taxon>Pseudonocardiaceae</taxon>
        <taxon>Pseudonocardia</taxon>
    </lineage>
</organism>
<feature type="domain" description="AMP-binding enzyme C-terminal" evidence="4">
    <location>
        <begin position="429"/>
        <end position="504"/>
    </location>
</feature>
<reference evidence="6" key="1">
    <citation type="journal article" date="2019" name="Int. J. Syst. Evol. Microbiol.">
        <title>The Global Catalogue of Microorganisms (GCM) 10K type strain sequencing project: providing services to taxonomists for standard genome sequencing and annotation.</title>
        <authorList>
            <consortium name="The Broad Institute Genomics Platform"/>
            <consortium name="The Broad Institute Genome Sequencing Center for Infectious Disease"/>
            <person name="Wu L."/>
            <person name="Ma J."/>
        </authorList>
    </citation>
    <scope>NUCLEOTIDE SEQUENCE [LARGE SCALE GENOMIC DNA]</scope>
    <source>
        <strain evidence="6">CCUG 49018</strain>
    </source>
</reference>
<evidence type="ECO:0000259" key="3">
    <source>
        <dbReference type="Pfam" id="PF00501"/>
    </source>
</evidence>
<dbReference type="PANTHER" id="PTHR43201">
    <property type="entry name" value="ACYL-COA SYNTHETASE"/>
    <property type="match status" value="1"/>
</dbReference>
<comment type="caution">
    <text evidence="5">The sequence shown here is derived from an EMBL/GenBank/DDBJ whole genome shotgun (WGS) entry which is preliminary data.</text>
</comment>
<evidence type="ECO:0000259" key="4">
    <source>
        <dbReference type="Pfam" id="PF13193"/>
    </source>
</evidence>
<dbReference type="SUPFAM" id="SSF56801">
    <property type="entry name" value="Acetyl-CoA synthetase-like"/>
    <property type="match status" value="1"/>
</dbReference>
<accession>A0ABW3VKT2</accession>
<dbReference type="PROSITE" id="PS00455">
    <property type="entry name" value="AMP_BINDING"/>
    <property type="match status" value="1"/>
</dbReference>
<gene>
    <name evidence="5" type="ORF">ACFQ34_18300</name>
</gene>
<dbReference type="InterPro" id="IPR020845">
    <property type="entry name" value="AMP-binding_CS"/>
</dbReference>
<dbReference type="InterPro" id="IPR042099">
    <property type="entry name" value="ANL_N_sf"/>
</dbReference>
<comment type="similarity">
    <text evidence="1">Belongs to the ATP-dependent AMP-binding enzyme family.</text>
</comment>
<dbReference type="Gene3D" id="3.30.300.30">
    <property type="match status" value="1"/>
</dbReference>
<feature type="domain" description="AMP-dependent synthetase/ligase" evidence="3">
    <location>
        <begin position="27"/>
        <end position="372"/>
    </location>
</feature>
<evidence type="ECO:0000256" key="2">
    <source>
        <dbReference type="ARBA" id="ARBA00022598"/>
    </source>
</evidence>
<dbReference type="InterPro" id="IPR025110">
    <property type="entry name" value="AMP-bd_C"/>
</dbReference>
<protein>
    <submittedName>
        <fullName evidence="5">AMP-binding protein</fullName>
    </submittedName>
</protein>
<evidence type="ECO:0000313" key="5">
    <source>
        <dbReference type="EMBL" id="MFD1235243.1"/>
    </source>
</evidence>
<dbReference type="Pfam" id="PF00501">
    <property type="entry name" value="AMP-binding"/>
    <property type="match status" value="1"/>
</dbReference>
<dbReference type="Proteomes" id="UP001597182">
    <property type="component" value="Unassembled WGS sequence"/>
</dbReference>
<dbReference type="EMBL" id="JBHTMB010000152">
    <property type="protein sequence ID" value="MFD1235243.1"/>
    <property type="molecule type" value="Genomic_DNA"/>
</dbReference>
<keyword evidence="2" id="KW-0436">Ligase</keyword>
<proteinExistence type="inferred from homology"/>
<sequence>MTRTAQPVPTRPRRLRDSGWTLHGILAAAAAAEPDRPAVEFTGARGFTTAELHEAVGGMAATLRARGIGHGDRVALLVGNRPEFLTTFLACSALGAVAVPLNTALRGRALAETLRQFLPCPLVTEAALAPNLTALTGDAAPTALWSVDALPGAHRLEPVAEPAMPAPDIQPWDVATILLTSGTTGLSKGVMWSHATALTFADTSTWVMGYTADDVIHTCLPLFHINALLTALVPGLLTGAKVVVAPRFGVRTFWSDLADCGATVTNMMGAMGALLWRQEPTPAETAHRLRLAMVLPLPADRHEFERRFGVPTTEVYGSTDTGMPIGIPFGERRPGSCGKPAPGFAVDLVDADDEPVGPGELGELVTRPTAAFAGTLGYWRNPEHTAQVLRNQWFHTGDLLRRDDEGWYYYVDRGKDALRVSGENVSSVEVERALLRHPDVAEAAVFGLPGEFGEDAVAAAVVPRPGRTVDPAQLRAFVTPDLPYFAVPRYLDVREFLPRTATEKVRKAELRAEGLRPGMWDGGPSRRS</sequence>
<dbReference type="PANTHER" id="PTHR43201:SF5">
    <property type="entry name" value="MEDIUM-CHAIN ACYL-COA LIGASE ACSF2, MITOCHONDRIAL"/>
    <property type="match status" value="1"/>
</dbReference>
<dbReference type="RefSeq" id="WP_346091842.1">
    <property type="nucleotide sequence ID" value="NZ_BAABKS010000042.1"/>
</dbReference>
<evidence type="ECO:0000256" key="1">
    <source>
        <dbReference type="ARBA" id="ARBA00006432"/>
    </source>
</evidence>
<keyword evidence="6" id="KW-1185">Reference proteome</keyword>
<dbReference type="Gene3D" id="3.40.50.12780">
    <property type="entry name" value="N-terminal domain of ligase-like"/>
    <property type="match status" value="1"/>
</dbReference>
<name>A0ABW3VKT2_9PSEU</name>
<dbReference type="Pfam" id="PF13193">
    <property type="entry name" value="AMP-binding_C"/>
    <property type="match status" value="1"/>
</dbReference>